<comment type="caution">
    <text evidence="1">The sequence shown here is derived from an EMBL/GenBank/DDBJ whole genome shotgun (WGS) entry which is preliminary data.</text>
</comment>
<evidence type="ECO:0000313" key="2">
    <source>
        <dbReference type="Proteomes" id="UP000827872"/>
    </source>
</evidence>
<protein>
    <submittedName>
        <fullName evidence="1">Uncharacterized protein</fullName>
    </submittedName>
</protein>
<dbReference type="Proteomes" id="UP000827872">
    <property type="component" value="Linkage Group LG01"/>
</dbReference>
<gene>
    <name evidence="1" type="ORF">K3G42_018582</name>
</gene>
<sequence length="110" mass="12978">MLDAISSHWIAFLFISPQTLIFLLLFSQLVTEADLIIVMLYHISNHFFSPLKWPWRLHCSRVGVLGTYSPPLSRFLNLHKDSLNLVTLQWKDCGHNWIICIFSYFNWLNI</sequence>
<accession>A0ACB8GBD3</accession>
<dbReference type="EMBL" id="CM037614">
    <property type="protein sequence ID" value="KAH8016499.1"/>
    <property type="molecule type" value="Genomic_DNA"/>
</dbReference>
<reference evidence="1" key="1">
    <citation type="submission" date="2021-08" db="EMBL/GenBank/DDBJ databases">
        <title>The first chromosome-level gecko genome reveals the dynamic sex chromosomes of Neotropical dwarf geckos (Sphaerodactylidae: Sphaerodactylus).</title>
        <authorList>
            <person name="Pinto B.J."/>
            <person name="Keating S.E."/>
            <person name="Gamble T."/>
        </authorList>
    </citation>
    <scope>NUCLEOTIDE SEQUENCE</scope>
    <source>
        <strain evidence="1">TG3544</strain>
    </source>
</reference>
<keyword evidence="2" id="KW-1185">Reference proteome</keyword>
<evidence type="ECO:0000313" key="1">
    <source>
        <dbReference type="EMBL" id="KAH8016499.1"/>
    </source>
</evidence>
<proteinExistence type="predicted"/>
<organism evidence="1 2">
    <name type="scientific">Sphaerodactylus townsendi</name>
    <dbReference type="NCBI Taxonomy" id="933632"/>
    <lineage>
        <taxon>Eukaryota</taxon>
        <taxon>Metazoa</taxon>
        <taxon>Chordata</taxon>
        <taxon>Craniata</taxon>
        <taxon>Vertebrata</taxon>
        <taxon>Euteleostomi</taxon>
        <taxon>Lepidosauria</taxon>
        <taxon>Squamata</taxon>
        <taxon>Bifurcata</taxon>
        <taxon>Gekkota</taxon>
        <taxon>Sphaerodactylidae</taxon>
        <taxon>Sphaerodactylus</taxon>
    </lineage>
</organism>
<name>A0ACB8GBD3_9SAUR</name>